<feature type="region of interest" description="Disordered" evidence="9">
    <location>
        <begin position="415"/>
        <end position="438"/>
    </location>
</feature>
<keyword evidence="6" id="KW-0460">Magnesium</keyword>
<comment type="caution">
    <text evidence="11">The sequence shown here is derived from an EMBL/GenBank/DDBJ whole genome shotgun (WGS) entry which is preliminary data.</text>
</comment>
<dbReference type="InterPro" id="IPR033247">
    <property type="entry name" value="Transketolase_fam"/>
</dbReference>
<organism evidence="11 12">
    <name type="scientific">Variovorax humicola</name>
    <dbReference type="NCBI Taxonomy" id="1769758"/>
    <lineage>
        <taxon>Bacteria</taxon>
        <taxon>Pseudomonadati</taxon>
        <taxon>Pseudomonadota</taxon>
        <taxon>Betaproteobacteria</taxon>
        <taxon>Burkholderiales</taxon>
        <taxon>Comamonadaceae</taxon>
        <taxon>Variovorax</taxon>
    </lineage>
</organism>
<keyword evidence="5" id="KW-0479">Metal-binding</keyword>
<dbReference type="Gene3D" id="3.40.50.970">
    <property type="match status" value="2"/>
</dbReference>
<dbReference type="SUPFAM" id="SSF52518">
    <property type="entry name" value="Thiamin diphosphate-binding fold (THDP-binding)"/>
    <property type="match status" value="2"/>
</dbReference>
<evidence type="ECO:0000256" key="5">
    <source>
        <dbReference type="ARBA" id="ARBA00022723"/>
    </source>
</evidence>
<reference evidence="11 12" key="1">
    <citation type="submission" date="2024-03" db="EMBL/GenBank/DDBJ databases">
        <title>Novel species of the genus Variovorax.</title>
        <authorList>
            <person name="Liu Q."/>
            <person name="Xin Y.-H."/>
        </authorList>
    </citation>
    <scope>NUCLEOTIDE SEQUENCE [LARGE SCALE GENOMIC DNA]</scope>
    <source>
        <strain evidence="11 12">KACC 18501</strain>
    </source>
</reference>
<keyword evidence="7" id="KW-0786">Thiamine pyrophosphate</keyword>
<evidence type="ECO:0000256" key="1">
    <source>
        <dbReference type="ARBA" id="ARBA00001946"/>
    </source>
</evidence>
<dbReference type="InterPro" id="IPR005474">
    <property type="entry name" value="Transketolase_N"/>
</dbReference>
<name>A0ABU8VVQ0_9BURK</name>
<evidence type="ECO:0000256" key="7">
    <source>
        <dbReference type="ARBA" id="ARBA00023052"/>
    </source>
</evidence>
<evidence type="ECO:0000313" key="12">
    <source>
        <dbReference type="Proteomes" id="UP001363010"/>
    </source>
</evidence>
<dbReference type="GO" id="GO:0016740">
    <property type="term" value="F:transferase activity"/>
    <property type="evidence" value="ECO:0007669"/>
    <property type="project" value="UniProtKB-KW"/>
</dbReference>
<dbReference type="Pfam" id="PF22613">
    <property type="entry name" value="Transketolase_C_1"/>
    <property type="match status" value="1"/>
</dbReference>
<comment type="cofactor">
    <cofactor evidence="2">
        <name>thiamine diphosphate</name>
        <dbReference type="ChEBI" id="CHEBI:58937"/>
    </cofactor>
</comment>
<evidence type="ECO:0000256" key="2">
    <source>
        <dbReference type="ARBA" id="ARBA00001964"/>
    </source>
</evidence>
<dbReference type="SMART" id="SM00861">
    <property type="entry name" value="Transket_pyr"/>
    <property type="match status" value="1"/>
</dbReference>
<proteinExistence type="inferred from homology"/>
<evidence type="ECO:0000256" key="8">
    <source>
        <dbReference type="ARBA" id="ARBA00049473"/>
    </source>
</evidence>
<evidence type="ECO:0000256" key="9">
    <source>
        <dbReference type="SAM" id="MobiDB-lite"/>
    </source>
</evidence>
<comment type="catalytic activity">
    <reaction evidence="8">
        <text>D-sedoheptulose 7-phosphate + D-glyceraldehyde 3-phosphate = aldehydo-D-ribose 5-phosphate + D-xylulose 5-phosphate</text>
        <dbReference type="Rhea" id="RHEA:10508"/>
        <dbReference type="ChEBI" id="CHEBI:57483"/>
        <dbReference type="ChEBI" id="CHEBI:57737"/>
        <dbReference type="ChEBI" id="CHEBI:58273"/>
        <dbReference type="ChEBI" id="CHEBI:59776"/>
        <dbReference type="EC" id="2.2.1.1"/>
    </reaction>
</comment>
<dbReference type="CDD" id="cd07033">
    <property type="entry name" value="TPP_PYR_DXS_TK_like"/>
    <property type="match status" value="1"/>
</dbReference>
<evidence type="ECO:0000256" key="6">
    <source>
        <dbReference type="ARBA" id="ARBA00022842"/>
    </source>
</evidence>
<keyword evidence="12" id="KW-1185">Reference proteome</keyword>
<dbReference type="CDD" id="cd02012">
    <property type="entry name" value="TPP_TK"/>
    <property type="match status" value="1"/>
</dbReference>
<feature type="domain" description="Transketolase-like pyrimidine-binding" evidence="10">
    <location>
        <begin position="358"/>
        <end position="564"/>
    </location>
</feature>
<accession>A0ABU8VVQ0</accession>
<dbReference type="EMBL" id="JBBKZV010000003">
    <property type="protein sequence ID" value="MEJ8821896.1"/>
    <property type="molecule type" value="Genomic_DNA"/>
</dbReference>
<dbReference type="PANTHER" id="PTHR43522:SF2">
    <property type="entry name" value="TRANSKETOLASE 1-RELATED"/>
    <property type="match status" value="1"/>
</dbReference>
<dbReference type="InterPro" id="IPR055152">
    <property type="entry name" value="Transketolase-like_C_2"/>
</dbReference>
<keyword evidence="4 11" id="KW-0808">Transferase</keyword>
<dbReference type="Pfam" id="PF02779">
    <property type="entry name" value="Transket_pyr"/>
    <property type="match status" value="1"/>
</dbReference>
<evidence type="ECO:0000256" key="4">
    <source>
        <dbReference type="ARBA" id="ARBA00022679"/>
    </source>
</evidence>
<protein>
    <submittedName>
        <fullName evidence="11">Transketolase</fullName>
        <ecNumber evidence="11">2.2.1.-</ecNumber>
    </submittedName>
</protein>
<dbReference type="InterPro" id="IPR009014">
    <property type="entry name" value="Transketo_C/PFOR_II"/>
</dbReference>
<comment type="similarity">
    <text evidence="3">Belongs to the transketolase family.</text>
</comment>
<dbReference type="InterPro" id="IPR049557">
    <property type="entry name" value="Transketolase_CS"/>
</dbReference>
<comment type="cofactor">
    <cofactor evidence="1">
        <name>Mg(2+)</name>
        <dbReference type="ChEBI" id="CHEBI:18420"/>
    </cofactor>
</comment>
<sequence length="704" mass="75184">MANQALMANAIRALAMDAVQTANSGHPGAPMGMADMAVALWGEHLQFNPSNPHWANRDRFILSNGHASMLQYAVLHLAGYDLPIEQLKHFRQLHSKTPGHPEVDVTPGVETTTGPLGQGIANAVGFALAEKLLASEFNRSGHDIVDHHTYVFLGDGCMMEGISHEACAIAGAWRLGKLIAMYDDNGISIDGQVKPWFIDNTAERFKAYGWHVIGPIEGNDANEVSKAIAEAKTHGASANQPTLIVCKTQIGKGSPNRANTAKAHGEPLGAEEIKLTREALGWPYPAFEVPAEAYADWDAKDRGAKEEAAWNERFAAYSAAHPELAADFTRRMKGDLPANFNQVAFDTVVSADTKAETVASRKASQIALEFFTAALPEMLGGSADLTGSNLTNTKSTPALRFDANGDVVMTAPVEQPDQGAEDEPCPDSTTSGAEPAHGQIGRHINYGVREFGMAAIMNGVALHGGYIPYGGTFLTFSDYSRNAIRMAALMKRRIIHVFTHDSIGLGEDGPTHQSIEHAASLRLIPNLDVWRPGDTAETAVAWAVALQTQGRPSALLLSRQNLAYSAKKDLADISKGAYVLSEPADVGLKKKAQAVLIATGSEVQHAVAAQKLLAEQKIAVRVVSMPSTTVFDRQSTAYKKAVLPAGLPRIAVEMGVTGGWWKYGCAAVVGIDTFGESAPAGALFKHFGFTPDNVADTVRAVLAK</sequence>
<dbReference type="InterPro" id="IPR005475">
    <property type="entry name" value="Transketolase-like_Pyr-bd"/>
</dbReference>
<gene>
    <name evidence="11" type="ORF">WKW80_07580</name>
</gene>
<evidence type="ECO:0000259" key="10">
    <source>
        <dbReference type="SMART" id="SM00861"/>
    </source>
</evidence>
<dbReference type="Pfam" id="PF00456">
    <property type="entry name" value="Transketolase_N"/>
    <property type="match status" value="1"/>
</dbReference>
<dbReference type="RefSeq" id="WP_340362946.1">
    <property type="nucleotide sequence ID" value="NZ_JBBKZV010000003.1"/>
</dbReference>
<dbReference type="SUPFAM" id="SSF52922">
    <property type="entry name" value="TK C-terminal domain-like"/>
    <property type="match status" value="1"/>
</dbReference>
<dbReference type="Proteomes" id="UP001363010">
    <property type="component" value="Unassembled WGS sequence"/>
</dbReference>
<dbReference type="Gene3D" id="3.40.50.920">
    <property type="match status" value="1"/>
</dbReference>
<dbReference type="InterPro" id="IPR029061">
    <property type="entry name" value="THDP-binding"/>
</dbReference>
<evidence type="ECO:0000313" key="11">
    <source>
        <dbReference type="EMBL" id="MEJ8821896.1"/>
    </source>
</evidence>
<dbReference type="PANTHER" id="PTHR43522">
    <property type="entry name" value="TRANSKETOLASE"/>
    <property type="match status" value="1"/>
</dbReference>
<dbReference type="PROSITE" id="PS00801">
    <property type="entry name" value="TRANSKETOLASE_1"/>
    <property type="match status" value="1"/>
</dbReference>
<evidence type="ECO:0000256" key="3">
    <source>
        <dbReference type="ARBA" id="ARBA00007131"/>
    </source>
</evidence>
<dbReference type="EC" id="2.2.1.-" evidence="11"/>